<dbReference type="Proteomes" id="UP001583186">
    <property type="component" value="Unassembled WGS sequence"/>
</dbReference>
<feature type="region of interest" description="Disordered" evidence="1">
    <location>
        <begin position="1"/>
        <end position="25"/>
    </location>
</feature>
<evidence type="ECO:0000313" key="4">
    <source>
        <dbReference type="Proteomes" id="UP001583186"/>
    </source>
</evidence>
<keyword evidence="2" id="KW-0812">Transmembrane</keyword>
<feature type="transmembrane region" description="Helical" evidence="2">
    <location>
        <begin position="134"/>
        <end position="156"/>
    </location>
</feature>
<feature type="transmembrane region" description="Helical" evidence="2">
    <location>
        <begin position="96"/>
        <end position="114"/>
    </location>
</feature>
<sequence length="237" mass="25443">MSEKQPNTSSEFEVDSHHGSQHGHLHYNDAHLESKRRNLRLLDTARGGATLIALLMGLAVLGTTGHALQAYNTSHLSDAVWLSLWPNGGAFDVKPTVALIVGAVLVVIANLVALTSHHRFVRAKLASAHAHTPLTFSAPFVGLVVSIVAVILYYVAAKSATADTLLSWSCRWRHLATTAPAPQFASLCRASHAGVDLAIILIPVEFLALVLAGVQLKLERYTTAYTHARKTPSPVLS</sequence>
<feature type="transmembrane region" description="Helical" evidence="2">
    <location>
        <begin position="197"/>
        <end position="216"/>
    </location>
</feature>
<protein>
    <submittedName>
        <fullName evidence="3">Uncharacterized protein</fullName>
    </submittedName>
</protein>
<comment type="caution">
    <text evidence="3">The sequence shown here is derived from an EMBL/GenBank/DDBJ whole genome shotgun (WGS) entry which is preliminary data.</text>
</comment>
<evidence type="ECO:0000313" key="3">
    <source>
        <dbReference type="EMBL" id="KAL1898808.1"/>
    </source>
</evidence>
<evidence type="ECO:0000256" key="2">
    <source>
        <dbReference type="SAM" id="Phobius"/>
    </source>
</evidence>
<feature type="transmembrane region" description="Helical" evidence="2">
    <location>
        <begin position="45"/>
        <end position="68"/>
    </location>
</feature>
<keyword evidence="2" id="KW-0472">Membrane</keyword>
<name>A0ABR3ZDU6_9PEZI</name>
<reference evidence="3 4" key="1">
    <citation type="journal article" date="2024" name="IMA Fungus">
        <title>IMA Genome - F19 : A genome assembly and annotation guide to empower mycologists, including annotated draft genome sequences of Ceratocystis pirilliformis, Diaporthe australafricana, Fusarium ophioides, Paecilomyces lecythidis, and Sporothrix stenoceras.</title>
        <authorList>
            <person name="Aylward J."/>
            <person name="Wilson A.M."/>
            <person name="Visagie C.M."/>
            <person name="Spraker J."/>
            <person name="Barnes I."/>
            <person name="Buitendag C."/>
            <person name="Ceriani C."/>
            <person name="Del Mar Angel L."/>
            <person name="du Plessis D."/>
            <person name="Fuchs T."/>
            <person name="Gasser K."/>
            <person name="Kramer D."/>
            <person name="Li W."/>
            <person name="Munsamy K."/>
            <person name="Piso A."/>
            <person name="Price J.L."/>
            <person name="Sonnekus B."/>
            <person name="Thomas C."/>
            <person name="van der Nest A."/>
            <person name="van Dijk A."/>
            <person name="van Heerden A."/>
            <person name="van Vuuren N."/>
            <person name="Yilmaz N."/>
            <person name="Duong T.A."/>
            <person name="van der Merwe N.A."/>
            <person name="Wingfield M.J."/>
            <person name="Wingfield B.D."/>
        </authorList>
    </citation>
    <scope>NUCLEOTIDE SEQUENCE [LARGE SCALE GENOMIC DNA]</scope>
    <source>
        <strain evidence="3 4">CMW 5346</strain>
    </source>
</reference>
<organism evidence="3 4">
    <name type="scientific">Sporothrix stenoceras</name>
    <dbReference type="NCBI Taxonomy" id="5173"/>
    <lineage>
        <taxon>Eukaryota</taxon>
        <taxon>Fungi</taxon>
        <taxon>Dikarya</taxon>
        <taxon>Ascomycota</taxon>
        <taxon>Pezizomycotina</taxon>
        <taxon>Sordariomycetes</taxon>
        <taxon>Sordariomycetidae</taxon>
        <taxon>Ophiostomatales</taxon>
        <taxon>Ophiostomataceae</taxon>
        <taxon>Sporothrix</taxon>
    </lineage>
</organism>
<accession>A0ABR3ZDU6</accession>
<keyword evidence="2" id="KW-1133">Transmembrane helix</keyword>
<evidence type="ECO:0000256" key="1">
    <source>
        <dbReference type="SAM" id="MobiDB-lite"/>
    </source>
</evidence>
<gene>
    <name evidence="3" type="ORF">Sste5346_003215</name>
</gene>
<feature type="compositionally biased region" description="Polar residues" evidence="1">
    <location>
        <begin position="1"/>
        <end position="11"/>
    </location>
</feature>
<keyword evidence="4" id="KW-1185">Reference proteome</keyword>
<dbReference type="EMBL" id="JAWCUI010000014">
    <property type="protein sequence ID" value="KAL1898808.1"/>
    <property type="molecule type" value="Genomic_DNA"/>
</dbReference>
<proteinExistence type="predicted"/>